<sequence length="203" mass="21343">MSIKKDFSLMAILLIPVAIAINIVGGQLVNLLKLPVFLDTIGTILISCIAGPWVGAVTGILSNAINAIFAPQLFPYAFVSVCIAVVAGYLAKGKMFTTLVKTVISSLIIVLTAIISSLPITVFIFGGASGGGSSLVTSAFLAMGHSLIQSVLTSSLITELADKIISCIIVFLIIRSMSTRYLSKFSQGSIYIKQKKSAKGNLK</sequence>
<reference evidence="3" key="1">
    <citation type="journal article" date="2019" name="Int. J. Syst. Evol. Microbiol.">
        <title>The Global Catalogue of Microorganisms (GCM) 10K type strain sequencing project: providing services to taxonomists for standard genome sequencing and annotation.</title>
        <authorList>
            <consortium name="The Broad Institute Genomics Platform"/>
            <consortium name="The Broad Institute Genome Sequencing Center for Infectious Disease"/>
            <person name="Wu L."/>
            <person name="Ma J."/>
        </authorList>
    </citation>
    <scope>NUCLEOTIDE SEQUENCE [LARGE SCALE GENOMIC DNA]</scope>
    <source>
        <strain evidence="3">CGMCC 1.16305</strain>
    </source>
</reference>
<feature type="transmembrane region" description="Helical" evidence="1">
    <location>
        <begin position="7"/>
        <end position="29"/>
    </location>
</feature>
<name>A0ABW2Q748_9BACL</name>
<proteinExistence type="predicted"/>
<dbReference type="RefSeq" id="WP_380970193.1">
    <property type="nucleotide sequence ID" value="NZ_JBHTCO010000045.1"/>
</dbReference>
<feature type="transmembrane region" description="Helical" evidence="1">
    <location>
        <begin position="73"/>
        <end position="91"/>
    </location>
</feature>
<gene>
    <name evidence="2" type="ORF">ACFQRG_21550</name>
</gene>
<keyword evidence="3" id="KW-1185">Reference proteome</keyword>
<comment type="caution">
    <text evidence="2">The sequence shown here is derived from an EMBL/GenBank/DDBJ whole genome shotgun (WGS) entry which is preliminary data.</text>
</comment>
<accession>A0ABW2Q748</accession>
<keyword evidence="1" id="KW-1133">Transmembrane helix</keyword>
<evidence type="ECO:0000313" key="3">
    <source>
        <dbReference type="Proteomes" id="UP001596505"/>
    </source>
</evidence>
<feature type="transmembrane region" description="Helical" evidence="1">
    <location>
        <begin position="163"/>
        <end position="183"/>
    </location>
</feature>
<dbReference type="EMBL" id="JBHTCO010000045">
    <property type="protein sequence ID" value="MFC7395498.1"/>
    <property type="molecule type" value="Genomic_DNA"/>
</dbReference>
<dbReference type="Gene3D" id="1.10.1760.20">
    <property type="match status" value="1"/>
</dbReference>
<protein>
    <submittedName>
        <fullName evidence="2">ECF transporter S component</fullName>
    </submittedName>
</protein>
<feature type="transmembrane region" description="Helical" evidence="1">
    <location>
        <begin position="103"/>
        <end position="128"/>
    </location>
</feature>
<dbReference type="Proteomes" id="UP001596505">
    <property type="component" value="Unassembled WGS sequence"/>
</dbReference>
<keyword evidence="1" id="KW-0472">Membrane</keyword>
<evidence type="ECO:0000256" key="1">
    <source>
        <dbReference type="SAM" id="Phobius"/>
    </source>
</evidence>
<organism evidence="2 3">
    <name type="scientific">Scopulibacillus cellulosilyticus</name>
    <dbReference type="NCBI Taxonomy" id="2665665"/>
    <lineage>
        <taxon>Bacteria</taxon>
        <taxon>Bacillati</taxon>
        <taxon>Bacillota</taxon>
        <taxon>Bacilli</taxon>
        <taxon>Bacillales</taxon>
        <taxon>Sporolactobacillaceae</taxon>
        <taxon>Scopulibacillus</taxon>
    </lineage>
</organism>
<evidence type="ECO:0000313" key="2">
    <source>
        <dbReference type="EMBL" id="MFC7395498.1"/>
    </source>
</evidence>
<keyword evidence="1" id="KW-0812">Transmembrane</keyword>